<dbReference type="AlphaFoldDB" id="A0A0F9FPS3"/>
<organism evidence="1">
    <name type="scientific">marine sediment metagenome</name>
    <dbReference type="NCBI Taxonomy" id="412755"/>
    <lineage>
        <taxon>unclassified sequences</taxon>
        <taxon>metagenomes</taxon>
        <taxon>ecological metagenomes</taxon>
    </lineage>
</organism>
<dbReference type="InterPro" id="IPR006429">
    <property type="entry name" value="Phage_lambda_portal"/>
</dbReference>
<name>A0A0F9FPS3_9ZZZZ</name>
<sequence length="498" mass="55951">MSDNGKQPGLVRAFLTAGLEERLLRTEEARSARMRVQASNRWLTEAARLVQPETDGFRPLASTARALDSTTAHTLREQARKAAIQSPHLRGYLRSLSRFVMGKGPIIRASTGDEKLDGQLDAWWLKWAAFNNWDRLEDEIPMRTWRDGESFLWAVMADESLNLLPSDAATIALVRSGIDVSALAPVEIPDGMMLLRLVPPEDISNPMITEDLSHGIITAADDVQTVLGYMHAPSRKLKRVISVSEMRHIPIGVDSDTKRGRSLLEPLLRIDAMYREWLDYRMALNYVRTAYAIVKKLPGATPTQAAAIRDQQTVTKTGLGNDRLSKRLKPGSTIVTNAEIEFMGPNLQAQDAQHDGRTLLLSMAAETGLPEYMFTGDSSNSNFASTLISESPALREFESWQDFFRPTFEWIWRKAMQGAIEAGAISGPSDIEDLHVSITYPNMLSREELEHAQANLIRFDAEILSKEGWARDEGIDWDTERDRIDREREEAIDFMAPE</sequence>
<dbReference type="GO" id="GO:0019068">
    <property type="term" value="P:virion assembly"/>
    <property type="evidence" value="ECO:0007669"/>
    <property type="project" value="InterPro"/>
</dbReference>
<dbReference type="GO" id="GO:0005198">
    <property type="term" value="F:structural molecule activity"/>
    <property type="evidence" value="ECO:0007669"/>
    <property type="project" value="InterPro"/>
</dbReference>
<accession>A0A0F9FPS3</accession>
<proteinExistence type="predicted"/>
<protein>
    <recommendedName>
        <fullName evidence="2">Phage portal protein</fullName>
    </recommendedName>
</protein>
<dbReference type="Pfam" id="PF05136">
    <property type="entry name" value="Phage_portal_2"/>
    <property type="match status" value="1"/>
</dbReference>
<dbReference type="EMBL" id="LAZR01020621">
    <property type="protein sequence ID" value="KKL88238.1"/>
    <property type="molecule type" value="Genomic_DNA"/>
</dbReference>
<evidence type="ECO:0008006" key="2">
    <source>
        <dbReference type="Google" id="ProtNLM"/>
    </source>
</evidence>
<gene>
    <name evidence="1" type="ORF">LCGC14_1926710</name>
</gene>
<reference evidence="1" key="1">
    <citation type="journal article" date="2015" name="Nature">
        <title>Complex archaea that bridge the gap between prokaryotes and eukaryotes.</title>
        <authorList>
            <person name="Spang A."/>
            <person name="Saw J.H."/>
            <person name="Jorgensen S.L."/>
            <person name="Zaremba-Niedzwiedzka K."/>
            <person name="Martijn J."/>
            <person name="Lind A.E."/>
            <person name="van Eijk R."/>
            <person name="Schleper C."/>
            <person name="Guy L."/>
            <person name="Ettema T.J."/>
        </authorList>
    </citation>
    <scope>NUCLEOTIDE SEQUENCE</scope>
</reference>
<evidence type="ECO:0000313" key="1">
    <source>
        <dbReference type="EMBL" id="KKL88238.1"/>
    </source>
</evidence>
<comment type="caution">
    <text evidence="1">The sequence shown here is derived from an EMBL/GenBank/DDBJ whole genome shotgun (WGS) entry which is preliminary data.</text>
</comment>